<reference evidence="1 2" key="1">
    <citation type="submission" date="2014-12" db="EMBL/GenBank/DDBJ databases">
        <title>Complete genome sequence of Bifidobacterium longum subsp. infantis BT1.</title>
        <authorList>
            <person name="Kim J.F."/>
            <person name="Kwak M.-J."/>
        </authorList>
    </citation>
    <scope>NUCLEOTIDE SEQUENCE [LARGE SCALE GENOMIC DNA]</scope>
    <source>
        <strain evidence="1 2">BT1</strain>
    </source>
</reference>
<sequence length="45" mass="5284">MDSLVYSIRFLEWIYNSISEEADCKNPSFQIFRLFLSPVPVLLSD</sequence>
<name>A0A0M5L248_BIFLI</name>
<accession>A0A0M5L248</accession>
<dbReference type="Proteomes" id="UP000067206">
    <property type="component" value="Chromosome"/>
</dbReference>
<protein>
    <submittedName>
        <fullName evidence="1">Uncharacterized protein</fullName>
    </submittedName>
</protein>
<evidence type="ECO:0000313" key="1">
    <source>
        <dbReference type="EMBL" id="ALE09740.1"/>
    </source>
</evidence>
<gene>
    <name evidence="1" type="ORF">RY67_1728</name>
</gene>
<evidence type="ECO:0000313" key="2">
    <source>
        <dbReference type="Proteomes" id="UP000067206"/>
    </source>
</evidence>
<proteinExistence type="predicted"/>
<dbReference type="EMBL" id="CP010411">
    <property type="protein sequence ID" value="ALE09740.1"/>
    <property type="molecule type" value="Genomic_DNA"/>
</dbReference>
<dbReference type="AlphaFoldDB" id="A0A0M5L248"/>
<organism evidence="1 2">
    <name type="scientific">Bifidobacterium longum subsp. infantis</name>
    <dbReference type="NCBI Taxonomy" id="1682"/>
    <lineage>
        <taxon>Bacteria</taxon>
        <taxon>Bacillati</taxon>
        <taxon>Actinomycetota</taxon>
        <taxon>Actinomycetes</taxon>
        <taxon>Bifidobacteriales</taxon>
        <taxon>Bifidobacteriaceae</taxon>
        <taxon>Bifidobacterium</taxon>
    </lineage>
</organism>